<comment type="catalytic activity">
    <reaction evidence="9 12">
        <text>L-arginyl-[protein] + NAD(+) = N(omega)-(ADP-D-ribosyl)-L-arginyl-[protein] + nicotinamide + H(+)</text>
        <dbReference type="Rhea" id="RHEA:19149"/>
        <dbReference type="Rhea" id="RHEA-COMP:10532"/>
        <dbReference type="Rhea" id="RHEA-COMP:15087"/>
        <dbReference type="ChEBI" id="CHEBI:15378"/>
        <dbReference type="ChEBI" id="CHEBI:17154"/>
        <dbReference type="ChEBI" id="CHEBI:29965"/>
        <dbReference type="ChEBI" id="CHEBI:57540"/>
        <dbReference type="ChEBI" id="CHEBI:142554"/>
        <dbReference type="EC" id="2.4.2.31"/>
    </reaction>
</comment>
<evidence type="ECO:0000256" key="13">
    <source>
        <dbReference type="SAM" id="MobiDB-lite"/>
    </source>
</evidence>
<protein>
    <recommendedName>
        <fullName evidence="12">NAD(P)(+)--arginine ADP-ribosyltransferase</fullName>
        <ecNumber evidence="12">2.4.2.31</ecNumber>
    </recommendedName>
    <alternativeName>
        <fullName evidence="12">Mono(ADP-ribosyl)transferase</fullName>
    </alternativeName>
</protein>
<keyword evidence="16" id="KW-1185">Reference proteome</keyword>
<dbReference type="SUPFAM" id="SSF48371">
    <property type="entry name" value="ARM repeat"/>
    <property type="match status" value="1"/>
</dbReference>
<dbReference type="AlphaFoldDB" id="A0AAD3R886"/>
<keyword evidence="3 11" id="KW-0813">Transport</keyword>
<keyword evidence="6" id="KW-0548">Nucleotidyltransferase</keyword>
<comment type="similarity">
    <text evidence="1 12">Belongs to the Arg-specific ADP-ribosyltransferase family.</text>
</comment>
<evidence type="ECO:0000313" key="16">
    <source>
        <dbReference type="Proteomes" id="UP001279410"/>
    </source>
</evidence>
<feature type="repeat" description="ARM" evidence="10">
    <location>
        <begin position="245"/>
        <end position="287"/>
    </location>
</feature>
<dbReference type="PANTHER" id="PTHR23316">
    <property type="entry name" value="IMPORTIN ALPHA"/>
    <property type="match status" value="1"/>
</dbReference>
<dbReference type="GO" id="GO:0106274">
    <property type="term" value="F:NAD+-protein-arginine ADP-ribosyltransferase activity"/>
    <property type="evidence" value="ECO:0007669"/>
    <property type="project" value="UniProtKB-EC"/>
</dbReference>
<dbReference type="PROSITE" id="PS51996">
    <property type="entry name" value="TR_MART"/>
    <property type="match status" value="1"/>
</dbReference>
<dbReference type="PROSITE" id="PS50176">
    <property type="entry name" value="ARM_REPEAT"/>
    <property type="match status" value="2"/>
</dbReference>
<evidence type="ECO:0000256" key="11">
    <source>
        <dbReference type="PROSITE-ProRule" id="PRU00561"/>
    </source>
</evidence>
<evidence type="ECO:0000256" key="6">
    <source>
        <dbReference type="ARBA" id="ARBA00022695"/>
    </source>
</evidence>
<dbReference type="InterPro" id="IPR002652">
    <property type="entry name" value="Importin-a_IBB"/>
</dbReference>
<evidence type="ECO:0000256" key="5">
    <source>
        <dbReference type="ARBA" id="ARBA00022679"/>
    </source>
</evidence>
<dbReference type="Pfam" id="PF16186">
    <property type="entry name" value="Arm_3"/>
    <property type="match status" value="1"/>
</dbReference>
<dbReference type="Gene3D" id="1.20.5.690">
    <property type="entry name" value="Importin-alpha, importin-beta-binding domain"/>
    <property type="match status" value="1"/>
</dbReference>
<evidence type="ECO:0000256" key="1">
    <source>
        <dbReference type="ARBA" id="ARBA00009558"/>
    </source>
</evidence>
<evidence type="ECO:0000313" key="15">
    <source>
        <dbReference type="EMBL" id="GLD60794.1"/>
    </source>
</evidence>
<dbReference type="Pfam" id="PF01749">
    <property type="entry name" value="IBB"/>
    <property type="match status" value="1"/>
</dbReference>
<dbReference type="EC" id="2.4.2.31" evidence="12"/>
<dbReference type="GO" id="GO:0006606">
    <property type="term" value="P:protein import into nucleus"/>
    <property type="evidence" value="ECO:0007669"/>
    <property type="project" value="InterPro"/>
</dbReference>
<feature type="domain" description="IBB" evidence="14">
    <location>
        <begin position="1"/>
        <end position="57"/>
    </location>
</feature>
<evidence type="ECO:0000256" key="12">
    <source>
        <dbReference type="RuleBase" id="RU361228"/>
    </source>
</evidence>
<name>A0AAD3R886_LATJO</name>
<reference evidence="15" key="1">
    <citation type="submission" date="2022-08" db="EMBL/GenBank/DDBJ databases">
        <title>Genome sequencing of akame (Lates japonicus).</title>
        <authorList>
            <person name="Hashiguchi Y."/>
            <person name="Takahashi H."/>
        </authorList>
    </citation>
    <scope>NUCLEOTIDE SEQUENCE</scope>
    <source>
        <strain evidence="15">Kochi</strain>
    </source>
</reference>
<comment type="similarity">
    <text evidence="2">Belongs to the importin alpha family.</text>
</comment>
<feature type="region of interest" description="Disordered" evidence="13">
    <location>
        <begin position="1"/>
        <end position="22"/>
    </location>
</feature>
<dbReference type="SUPFAM" id="SSF56399">
    <property type="entry name" value="ADP-ribosylation"/>
    <property type="match status" value="1"/>
</dbReference>
<dbReference type="Gene3D" id="1.25.10.10">
    <property type="entry name" value="Leucine-rich Repeat Variant"/>
    <property type="match status" value="1"/>
</dbReference>
<dbReference type="Gene3D" id="3.90.176.10">
    <property type="entry name" value="Toxin ADP-ribosyltransferase, Chain A, domain 1"/>
    <property type="match status" value="1"/>
</dbReference>
<keyword evidence="4 12" id="KW-0328">Glycosyltransferase</keyword>
<evidence type="ECO:0000256" key="7">
    <source>
        <dbReference type="ARBA" id="ARBA00022737"/>
    </source>
</evidence>
<keyword evidence="8" id="KW-0653">Protein transport</keyword>
<dbReference type="InterPro" id="IPR011989">
    <property type="entry name" value="ARM-like"/>
</dbReference>
<dbReference type="EMBL" id="BRZM01000043">
    <property type="protein sequence ID" value="GLD60794.1"/>
    <property type="molecule type" value="Genomic_DNA"/>
</dbReference>
<evidence type="ECO:0000256" key="4">
    <source>
        <dbReference type="ARBA" id="ARBA00022676"/>
    </source>
</evidence>
<comment type="caution">
    <text evidence="15">The sequence shown here is derived from an EMBL/GenBank/DDBJ whole genome shotgun (WGS) entry which is preliminary data.</text>
</comment>
<dbReference type="PRINTS" id="PR00970">
    <property type="entry name" value="RIBTRNSFRASE"/>
</dbReference>
<dbReference type="Proteomes" id="UP001279410">
    <property type="component" value="Unassembled WGS sequence"/>
</dbReference>
<gene>
    <name evidence="15" type="ORF">AKAME5_001266200</name>
</gene>
<keyword evidence="12" id="KW-0521">NADP</keyword>
<dbReference type="InterPro" id="IPR016024">
    <property type="entry name" value="ARM-type_fold"/>
</dbReference>
<organism evidence="15 16">
    <name type="scientific">Lates japonicus</name>
    <name type="common">Japanese lates</name>
    <dbReference type="NCBI Taxonomy" id="270547"/>
    <lineage>
        <taxon>Eukaryota</taxon>
        <taxon>Metazoa</taxon>
        <taxon>Chordata</taxon>
        <taxon>Craniata</taxon>
        <taxon>Vertebrata</taxon>
        <taxon>Euteleostomi</taxon>
        <taxon>Actinopterygii</taxon>
        <taxon>Neopterygii</taxon>
        <taxon>Teleostei</taxon>
        <taxon>Neoteleostei</taxon>
        <taxon>Acanthomorphata</taxon>
        <taxon>Carangaria</taxon>
        <taxon>Carangaria incertae sedis</taxon>
        <taxon>Centropomidae</taxon>
        <taxon>Lates</taxon>
    </lineage>
</organism>
<dbReference type="GO" id="GO:0005634">
    <property type="term" value="C:nucleus"/>
    <property type="evidence" value="ECO:0007669"/>
    <property type="project" value="UniProtKB-ARBA"/>
</dbReference>
<feature type="repeat" description="ARM" evidence="10">
    <location>
        <begin position="160"/>
        <end position="188"/>
    </location>
</feature>
<dbReference type="GO" id="GO:0061608">
    <property type="term" value="F:nuclear import signal receptor activity"/>
    <property type="evidence" value="ECO:0007669"/>
    <property type="project" value="InterPro"/>
</dbReference>
<evidence type="ECO:0000256" key="2">
    <source>
        <dbReference type="ARBA" id="ARBA00010394"/>
    </source>
</evidence>
<proteinExistence type="inferred from homology"/>
<keyword evidence="5 12" id="KW-0808">Transferase</keyword>
<dbReference type="InterPro" id="IPR000768">
    <property type="entry name" value="ART"/>
</dbReference>
<accession>A0AAD3R886</accession>
<dbReference type="SMART" id="SM00185">
    <property type="entry name" value="ARM"/>
    <property type="match status" value="8"/>
</dbReference>
<dbReference type="InterPro" id="IPR000225">
    <property type="entry name" value="Armadillo"/>
</dbReference>
<dbReference type="PROSITE" id="PS51214">
    <property type="entry name" value="IBB"/>
    <property type="match status" value="1"/>
</dbReference>
<keyword evidence="12" id="KW-0520">NAD</keyword>
<evidence type="ECO:0000256" key="9">
    <source>
        <dbReference type="ARBA" id="ARBA00047597"/>
    </source>
</evidence>
<evidence type="ECO:0000256" key="3">
    <source>
        <dbReference type="ARBA" id="ARBA00022448"/>
    </source>
</evidence>
<dbReference type="Pfam" id="PF00514">
    <property type="entry name" value="Arm"/>
    <property type="match status" value="7"/>
</dbReference>
<dbReference type="FunFam" id="1.25.10.10:FF:000009">
    <property type="entry name" value="Importin subunit alpha"/>
    <property type="match status" value="1"/>
</dbReference>
<sequence>MPTKNVTDERISKFKNKGKDPAKLREKRITECVELRKAHKNESFLKRRNITLSSLPDEEALSPDYLSNEIATILSIEEIIKDVNSDRKESQTRGCQAARKLLSQERNPPLKEIIDAGLLSRFVSFLSMDDEPTLQFEAAWALTNIASGTSWHTQQVVEHGAVPAFISLLASPMLHISEQAVWALGNIAGDGAAYRDVLIECNVIPALLARISPETPVGYLRNLTWTLSNLCRNKNPFPPLSAVMQVLPSLIQLLHLNDKDILSDACWAISYLSDGDNDRIDVVVKTGIVSRLVELMSHEELSVMTPALRSIGNIVSGSDLQTQMAIDAGVLDVLPQLMRHPKASVQKEAAWALSNIAAGPCKQIQQLITCGLLPPLVEQLRSGDFKTQREAVWAVTNFTSGGTVEQVVNLVQSGALEAIINLLQVKDAKVILVILDAINNMFMAAEKLGETEKLSLLVEELGGLDRIEMLQNHDNDMVYQAAHNLIEKYFGDTLQITSKDNMLCIVLCCLCMRIWPLDAKTLEVGTSSPQEAAKATLDPSLASEDPVKVQNISGHAVTNASLKASGASGLSRLIRIPLSLSLDSVDDMYYGCSQKMLIKVKRHYLPRSTSEGLHTTYTKLCALKAMKNRDVYDPLSWNHFRALCAYTAGAYDDLNRAVRKGRASYKTSFGFHALHFLLSDAIRLLKLNQRSCYTTYRRSKLLYSGEVGQTMRFGSFSSSSLNKDLRQFGRRTCFEIHTCFGAYLKSYSEFDSDEDEVLIPPYEMFNIVSVDMSGENDLHCDVLYKLETAGVYSSLNCQALNI</sequence>
<dbReference type="GO" id="GO:0016779">
    <property type="term" value="F:nucleotidyltransferase activity"/>
    <property type="evidence" value="ECO:0007669"/>
    <property type="project" value="UniProtKB-KW"/>
</dbReference>
<evidence type="ECO:0000259" key="14">
    <source>
        <dbReference type="PROSITE" id="PS51214"/>
    </source>
</evidence>
<dbReference type="InterPro" id="IPR036975">
    <property type="entry name" value="Importin-a_IBB_sf"/>
</dbReference>
<dbReference type="Pfam" id="PF01129">
    <property type="entry name" value="ART"/>
    <property type="match status" value="1"/>
</dbReference>
<dbReference type="InterPro" id="IPR032413">
    <property type="entry name" value="Arm_3"/>
</dbReference>
<evidence type="ECO:0000256" key="8">
    <source>
        <dbReference type="ARBA" id="ARBA00022927"/>
    </source>
</evidence>
<keyword evidence="7" id="KW-0677">Repeat</keyword>
<evidence type="ECO:0000256" key="10">
    <source>
        <dbReference type="PROSITE-ProRule" id="PRU00259"/>
    </source>
</evidence>